<dbReference type="Proteomes" id="UP000029590">
    <property type="component" value="Unassembled WGS sequence"/>
</dbReference>
<evidence type="ECO:0000313" key="3">
    <source>
        <dbReference type="Proteomes" id="UP000029590"/>
    </source>
</evidence>
<sequence>MDGNISENVFRDGYFNKIKDSVNLGVVEKSQFAAFSSAIPDDVKIFSYEGRDDKIAYDHWVRRIDGELKYEPYVSETKHANLQLFDSLQRDLTGLGDRVYFFVDRDFDDIQGRAPHDKLFMTDRYSIESYLVCDKLLDELLKIEFHCNGYLPVRTKIIELFKTAYEGFLIATKDLNFRIFLAAREKIKRIEDLPAGINVIADVGLNGVTAIDRPIHEIVKLEREPTDEEAARWRGEFEALEPTERYRGKFALSFFVKWLTLLRQDRLANPSVYFGDVPLPNYGVKGNFSFDSLVPRAACPSGLSAFLGGG</sequence>
<reference evidence="2 3" key="1">
    <citation type="submission" date="2014-04" db="EMBL/GenBank/DDBJ databases">
        <authorList>
            <person name="Bishop-Lilly K.A."/>
            <person name="Broomall S.M."/>
            <person name="Chain P.S."/>
            <person name="Chertkov O."/>
            <person name="Coyne S.R."/>
            <person name="Daligault H.E."/>
            <person name="Davenport K.W."/>
            <person name="Erkkila T."/>
            <person name="Frey K.G."/>
            <person name="Gibbons H.S."/>
            <person name="Gu W."/>
            <person name="Jaissle J."/>
            <person name="Johnson S.L."/>
            <person name="Koroleva G.I."/>
            <person name="Ladner J.T."/>
            <person name="Lo C.-C."/>
            <person name="Minogue T.D."/>
            <person name="Munk C."/>
            <person name="Palacios G.F."/>
            <person name="Redden C.L."/>
            <person name="Rosenzweig C.N."/>
            <person name="Scholz M.B."/>
            <person name="Teshima H."/>
            <person name="Xu Y."/>
        </authorList>
    </citation>
    <scope>NUCLEOTIDE SEQUENCE [LARGE SCALE GENOMIC DNA]</scope>
    <source>
        <strain evidence="3">gladioli</strain>
    </source>
</reference>
<evidence type="ECO:0000259" key="1">
    <source>
        <dbReference type="Pfam" id="PF14491"/>
    </source>
</evidence>
<evidence type="ECO:0000313" key="2">
    <source>
        <dbReference type="EMBL" id="KGC16517.1"/>
    </source>
</evidence>
<gene>
    <name evidence="2" type="ORF">DM48_4963</name>
</gene>
<dbReference type="AlphaFoldDB" id="A0AAW3F619"/>
<comment type="caution">
    <text evidence="2">The sequence shown here is derived from an EMBL/GenBank/DDBJ whole genome shotgun (WGS) entry which is preliminary data.</text>
</comment>
<accession>A0AAW3F619</accession>
<dbReference type="InterPro" id="IPR029492">
    <property type="entry name" value="DUF4435"/>
</dbReference>
<name>A0AAW3F619_BURGA</name>
<dbReference type="Pfam" id="PF14491">
    <property type="entry name" value="DUF4435"/>
    <property type="match status" value="1"/>
</dbReference>
<feature type="domain" description="DUF4435" evidence="1">
    <location>
        <begin position="47"/>
        <end position="186"/>
    </location>
</feature>
<dbReference type="EMBL" id="JPGG01000015">
    <property type="protein sequence ID" value="KGC16517.1"/>
    <property type="molecule type" value="Genomic_DNA"/>
</dbReference>
<proteinExistence type="predicted"/>
<protein>
    <recommendedName>
        <fullName evidence="1">DUF4435 domain-containing protein</fullName>
    </recommendedName>
</protein>
<organism evidence="2 3">
    <name type="scientific">Burkholderia gladioli</name>
    <name type="common">Pseudomonas marginata</name>
    <name type="synonym">Phytomonas marginata</name>
    <dbReference type="NCBI Taxonomy" id="28095"/>
    <lineage>
        <taxon>Bacteria</taxon>
        <taxon>Pseudomonadati</taxon>
        <taxon>Pseudomonadota</taxon>
        <taxon>Betaproteobacteria</taxon>
        <taxon>Burkholderiales</taxon>
        <taxon>Burkholderiaceae</taxon>
        <taxon>Burkholderia</taxon>
    </lineage>
</organism>
<dbReference type="RefSeq" id="WP_158380927.1">
    <property type="nucleotide sequence ID" value="NZ_CADEVY010000003.1"/>
</dbReference>
<dbReference type="KEGG" id="bgo:BM43_681"/>